<dbReference type="Proteomes" id="UP000626109">
    <property type="component" value="Unassembled WGS sequence"/>
</dbReference>
<organism evidence="2 3">
    <name type="scientific">Polarella glacialis</name>
    <name type="common">Dinoflagellate</name>
    <dbReference type="NCBI Taxonomy" id="89957"/>
    <lineage>
        <taxon>Eukaryota</taxon>
        <taxon>Sar</taxon>
        <taxon>Alveolata</taxon>
        <taxon>Dinophyceae</taxon>
        <taxon>Suessiales</taxon>
        <taxon>Suessiaceae</taxon>
        <taxon>Polarella</taxon>
    </lineage>
</organism>
<dbReference type="EMBL" id="CAJNNW010001233">
    <property type="protein sequence ID" value="CAE8636239.1"/>
    <property type="molecule type" value="Genomic_DNA"/>
</dbReference>
<feature type="compositionally biased region" description="Polar residues" evidence="1">
    <location>
        <begin position="63"/>
        <end position="74"/>
    </location>
</feature>
<feature type="compositionally biased region" description="Basic and acidic residues" evidence="1">
    <location>
        <begin position="24"/>
        <end position="33"/>
    </location>
</feature>
<comment type="caution">
    <text evidence="2">The sequence shown here is derived from an EMBL/GenBank/DDBJ whole genome shotgun (WGS) entry which is preliminary data.</text>
</comment>
<feature type="region of interest" description="Disordered" evidence="1">
    <location>
        <begin position="63"/>
        <end position="83"/>
    </location>
</feature>
<evidence type="ECO:0000313" key="2">
    <source>
        <dbReference type="EMBL" id="CAE8636239.1"/>
    </source>
</evidence>
<dbReference type="AlphaFoldDB" id="A0A813HEW0"/>
<proteinExistence type="predicted"/>
<evidence type="ECO:0000256" key="1">
    <source>
        <dbReference type="SAM" id="MobiDB-lite"/>
    </source>
</evidence>
<feature type="non-terminal residue" evidence="2">
    <location>
        <position position="1"/>
    </location>
</feature>
<sequence length="83" mass="8331">VLHTPMMMETSPALMDASPLMDAGGHEQRHLDGDSTPPPPPAPRRLLSSNGLQASVSTSLLGSAQCGASGTPDSKPNAVAAAA</sequence>
<accession>A0A813HEW0</accession>
<feature type="region of interest" description="Disordered" evidence="1">
    <location>
        <begin position="1"/>
        <end position="50"/>
    </location>
</feature>
<gene>
    <name evidence="2" type="ORF">PGLA2088_LOCUS1581</name>
</gene>
<protein>
    <submittedName>
        <fullName evidence="2">Uncharacterized protein</fullName>
    </submittedName>
</protein>
<reference evidence="2" key="1">
    <citation type="submission" date="2021-02" db="EMBL/GenBank/DDBJ databases">
        <authorList>
            <person name="Dougan E. K."/>
            <person name="Rhodes N."/>
            <person name="Thang M."/>
            <person name="Chan C."/>
        </authorList>
    </citation>
    <scope>NUCLEOTIDE SEQUENCE</scope>
</reference>
<name>A0A813HEW0_POLGL</name>
<feature type="non-terminal residue" evidence="2">
    <location>
        <position position="83"/>
    </location>
</feature>
<evidence type="ECO:0000313" key="3">
    <source>
        <dbReference type="Proteomes" id="UP000626109"/>
    </source>
</evidence>